<dbReference type="GeneID" id="93584248"/>
<feature type="region of interest" description="Disordered" evidence="1">
    <location>
        <begin position="324"/>
        <end position="435"/>
    </location>
</feature>
<feature type="region of interest" description="Disordered" evidence="1">
    <location>
        <begin position="1"/>
        <end position="31"/>
    </location>
</feature>
<feature type="compositionally biased region" description="Acidic residues" evidence="1">
    <location>
        <begin position="506"/>
        <end position="517"/>
    </location>
</feature>
<evidence type="ECO:0000313" key="2">
    <source>
        <dbReference type="EMBL" id="RVD87724.1"/>
    </source>
</evidence>
<feature type="compositionally biased region" description="Polar residues" evidence="1">
    <location>
        <begin position="1"/>
        <end position="13"/>
    </location>
</feature>
<evidence type="ECO:0000313" key="3">
    <source>
        <dbReference type="Proteomes" id="UP000283090"/>
    </source>
</evidence>
<dbReference type="EMBL" id="SAEB01000003">
    <property type="protein sequence ID" value="RVD87724.1"/>
    <property type="molecule type" value="Genomic_DNA"/>
</dbReference>
<gene>
    <name evidence="2" type="ORF">DFL_001937</name>
</gene>
<protein>
    <submittedName>
        <fullName evidence="2">Uncharacterized protein</fullName>
    </submittedName>
</protein>
<feature type="compositionally biased region" description="Low complexity" evidence="1">
    <location>
        <begin position="118"/>
        <end position="128"/>
    </location>
</feature>
<dbReference type="Proteomes" id="UP000283090">
    <property type="component" value="Unassembled WGS sequence"/>
</dbReference>
<organism evidence="2 3">
    <name type="scientific">Arthrobotrys flagrans</name>
    <name type="common">Nematode-trapping fungus</name>
    <name type="synonym">Trichothecium flagrans</name>
    <dbReference type="NCBI Taxonomy" id="97331"/>
    <lineage>
        <taxon>Eukaryota</taxon>
        <taxon>Fungi</taxon>
        <taxon>Dikarya</taxon>
        <taxon>Ascomycota</taxon>
        <taxon>Pezizomycotina</taxon>
        <taxon>Orbiliomycetes</taxon>
        <taxon>Orbiliales</taxon>
        <taxon>Orbiliaceae</taxon>
        <taxon>Arthrobotrys</taxon>
    </lineage>
</organism>
<proteinExistence type="predicted"/>
<reference evidence="2 3" key="1">
    <citation type="submission" date="2019-01" db="EMBL/GenBank/DDBJ databases">
        <title>Intercellular communication is required for trap formation in the nematode-trapping fungus Duddingtonia flagrans.</title>
        <authorList>
            <person name="Youssar L."/>
            <person name="Wernet V."/>
            <person name="Hensel N."/>
            <person name="Hildebrandt H.-G."/>
            <person name="Fischer R."/>
        </authorList>
    </citation>
    <scope>NUCLEOTIDE SEQUENCE [LARGE SCALE GENOMIC DNA]</scope>
    <source>
        <strain evidence="2 3">CBS H-5679</strain>
    </source>
</reference>
<sequence>MTSSLILTSASHQASAPDEEVAAEADEPSDSCNCNLSTGRLQFQENMYKKQTVNPSRSHKVDSLLTRAIISDSEPHSVDNASSIYSRVAFGVPRRGMSTTSTISSASMADLTSDAGDDSSSSELSSPSPRNAQMFVLPIRDTVAIKTHSDDELHKSTVQADPNEVTVALGRKRCITFACPTPASHQNSDSKPRIIEEPTPIRRTTLKFACNVKDECKAPKRAGSPPPPSKFVHRSPVLDATHLHPNAHRRRDSGATVVDERQKAIPCKASPLVSSVSSANSIPRFYEFASSVDESVQSWMNAPQFPPRLLKVDCLLEKEKQIRKLSEEVEEDEDNDDDDDVEDNDNLEFEDDDEEDDGYKEDEEDDEDDDEYEIWSDSDDNGNRSDGDGDVAGSDDEEDAFVPRPGTAIPDRKVDRPSCCRNSSDSSLASVHDRKSGLCSFQRERHIHARPIRPSTPELPDSTDFVPGTFDEDKVLEDFYLSCMEDRKSMNKVIRPQDIDPSFPEGGDDEEEEEEEAERPARRRRGSNVSVRSPTPNRRLRSPPPMSRRGSRAMSPGKRRPSFTARSPPPQGRTGRLRFDLQANRASLARSTSLPRHGLCSRRKHCLSSTSPKPSKAIPFRKRCALDIVKGLESKRMRRRENVYGRREYKAEAGEGVEKMREIGIMGRERVGANPAPKWMLSF</sequence>
<feature type="region of interest" description="Disordered" evidence="1">
    <location>
        <begin position="448"/>
        <end position="469"/>
    </location>
</feature>
<feature type="compositionally biased region" description="Acidic residues" evidence="1">
    <location>
        <begin position="17"/>
        <end position="29"/>
    </location>
</feature>
<comment type="caution">
    <text evidence="2">The sequence shown here is derived from an EMBL/GenBank/DDBJ whole genome shotgun (WGS) entry which is preliminary data.</text>
</comment>
<dbReference type="RefSeq" id="XP_067493268.1">
    <property type="nucleotide sequence ID" value="XM_067630644.1"/>
</dbReference>
<dbReference type="Pfam" id="PF10446">
    <property type="entry name" value="DUF2457"/>
    <property type="match status" value="2"/>
</dbReference>
<feature type="compositionally biased region" description="Polar residues" evidence="1">
    <location>
        <begin position="420"/>
        <end position="429"/>
    </location>
</feature>
<keyword evidence="3" id="KW-1185">Reference proteome</keyword>
<accession>A0A437A934</accession>
<dbReference type="VEuPathDB" id="FungiDB:DFL_001937"/>
<feature type="region of interest" description="Disordered" evidence="1">
    <location>
        <begin position="110"/>
        <end position="133"/>
    </location>
</feature>
<feature type="region of interest" description="Disordered" evidence="1">
    <location>
        <begin position="488"/>
        <end position="578"/>
    </location>
</feature>
<dbReference type="OrthoDB" id="2011769at2759"/>
<dbReference type="STRING" id="97331.A0A437A934"/>
<dbReference type="AlphaFoldDB" id="A0A437A934"/>
<evidence type="ECO:0000256" key="1">
    <source>
        <dbReference type="SAM" id="MobiDB-lite"/>
    </source>
</evidence>
<feature type="compositionally biased region" description="Acidic residues" evidence="1">
    <location>
        <begin position="328"/>
        <end position="380"/>
    </location>
</feature>
<dbReference type="InterPro" id="IPR018853">
    <property type="entry name" value="DUF2457"/>
</dbReference>
<name>A0A437A934_ARTFL</name>